<dbReference type="eggNOG" id="arCOG00337">
    <property type="taxonomic scope" value="Archaea"/>
</dbReference>
<keyword evidence="4" id="KW-0560">Oxidoreductase</keyword>
<dbReference type="EMBL" id="CP002656">
    <property type="protein sequence ID" value="AEB95641.1"/>
    <property type="molecule type" value="Genomic_DNA"/>
</dbReference>
<dbReference type="Gene3D" id="3.30.465.10">
    <property type="match status" value="1"/>
</dbReference>
<evidence type="ECO:0000313" key="6">
    <source>
        <dbReference type="EMBL" id="AEB95641.1"/>
    </source>
</evidence>
<dbReference type="InterPro" id="IPR051914">
    <property type="entry name" value="FAD-linked_OxidoTrans_Type4"/>
</dbReference>
<evidence type="ECO:0000256" key="3">
    <source>
        <dbReference type="ARBA" id="ARBA00022827"/>
    </source>
</evidence>
<proteinExistence type="predicted"/>
<dbReference type="SUPFAM" id="SSF56176">
    <property type="entry name" value="FAD-binding/transporter-associated domain-like"/>
    <property type="match status" value="1"/>
</dbReference>
<dbReference type="InterPro" id="IPR006094">
    <property type="entry name" value="Oxid_FAD_bind_N"/>
</dbReference>
<dbReference type="HOGENOM" id="CLU_017779_9_2_2"/>
<dbReference type="GO" id="GO:0071949">
    <property type="term" value="F:FAD binding"/>
    <property type="evidence" value="ECO:0007669"/>
    <property type="project" value="InterPro"/>
</dbReference>
<dbReference type="RefSeq" id="WP_013738139.1">
    <property type="nucleotide sequence ID" value="NC_015435.1"/>
</dbReference>
<dbReference type="GO" id="GO:0016491">
    <property type="term" value="F:oxidoreductase activity"/>
    <property type="evidence" value="ECO:0007669"/>
    <property type="project" value="UniProtKB-KW"/>
</dbReference>
<sequence length="460" mass="50012">MNVEEGLASIVGERWIVSGDEKKLYGFDGFTAIKGSPSLVVLPGNEEDVIKVVRFLYDNNVKFVFRGSGTSLSGATVPLHDEVVISMTRLNKVHFQSGLEIEVGPGIVNALVTKNAPPHLFYAPDPSSFSVSSIGGNVSHDSGGIHVVKYGPTVNSVISLKVILPNGDVEQITHEPFLSSTPIFVGAEGTLGGILRARLRLFPRPSSKRDVFAVFNSVKEAGEAVVEIFKAGIIPSALEMMDGNSIWVIERSRYKAGIPEVKALLLIELDGSQEAVEEQVSLINKVLKGAGGELIHPEDGGQKLWNARKGAFPAMGVIAPAYLTLDCNVSRKTLPEVLSGIEKIARERKVFIANVFHAGDGNLHPLIPYNPDSLESLKLALDTSSEIMKLALKLGGVPSGEHGIGIEKLKFMSLYYSEEELEVFKRVKKAFDPKNLVNPCKLLGGCKSNNDVLRWMWEWD</sequence>
<evidence type="ECO:0000256" key="2">
    <source>
        <dbReference type="ARBA" id="ARBA00022630"/>
    </source>
</evidence>
<dbReference type="PANTHER" id="PTHR42934:SF1">
    <property type="entry name" value="GLYCOLATE OXIDASE SUBUNIT GLCD"/>
    <property type="match status" value="1"/>
</dbReference>
<dbReference type="PATRIC" id="fig|1006006.8.peg.1534"/>
<feature type="domain" description="FAD-binding PCMH-type" evidence="5">
    <location>
        <begin position="33"/>
        <end position="204"/>
    </location>
</feature>
<reference evidence="6 7" key="1">
    <citation type="journal article" date="2011" name="J. Bacteriol.">
        <title>Complete genome sequence of Metallosphaera cuprina, a metal sulfide-oxidizing archaeon from a hot spring.</title>
        <authorList>
            <person name="Liu L.J."/>
            <person name="You X.Y."/>
            <person name="Zheng H."/>
            <person name="Wang S."/>
            <person name="Jiang C.Y."/>
            <person name="Liu S.J."/>
        </authorList>
    </citation>
    <scope>NUCLEOTIDE SEQUENCE [LARGE SCALE GENOMIC DNA]</scope>
    <source>
        <strain evidence="6 7">Ar-4</strain>
    </source>
</reference>
<dbReference type="Gene3D" id="3.30.70.2740">
    <property type="match status" value="1"/>
</dbReference>
<dbReference type="Proteomes" id="UP000007812">
    <property type="component" value="Chromosome"/>
</dbReference>
<dbReference type="GeneID" id="10493727"/>
<dbReference type="InterPro" id="IPR036318">
    <property type="entry name" value="FAD-bd_PCMH-like_sf"/>
</dbReference>
<evidence type="ECO:0000256" key="4">
    <source>
        <dbReference type="ARBA" id="ARBA00023002"/>
    </source>
</evidence>
<evidence type="ECO:0000256" key="1">
    <source>
        <dbReference type="ARBA" id="ARBA00001974"/>
    </source>
</evidence>
<dbReference type="InterPro" id="IPR004113">
    <property type="entry name" value="FAD-bd_oxidored_4_C"/>
</dbReference>
<dbReference type="FunFam" id="1.10.45.10:FF:000001">
    <property type="entry name" value="D-lactate dehydrogenase mitochondrial"/>
    <property type="match status" value="1"/>
</dbReference>
<dbReference type="InterPro" id="IPR016171">
    <property type="entry name" value="Vanillyl_alc_oxidase_C-sub2"/>
</dbReference>
<dbReference type="AlphaFoldDB" id="F4FZF1"/>
<evidence type="ECO:0000313" key="7">
    <source>
        <dbReference type="Proteomes" id="UP000007812"/>
    </source>
</evidence>
<accession>F4FZF1</accession>
<dbReference type="KEGG" id="mcn:Mcup_1538"/>
<dbReference type="OrthoDB" id="26910at2157"/>
<keyword evidence="2" id="KW-0285">Flavoprotein</keyword>
<gene>
    <name evidence="6" type="ordered locus">Mcup_1538</name>
</gene>
<dbReference type="InterPro" id="IPR016166">
    <property type="entry name" value="FAD-bd_PCMH"/>
</dbReference>
<keyword evidence="7" id="KW-1185">Reference proteome</keyword>
<dbReference type="Pfam" id="PF01565">
    <property type="entry name" value="FAD_binding_4"/>
    <property type="match status" value="1"/>
</dbReference>
<dbReference type="SUPFAM" id="SSF55103">
    <property type="entry name" value="FAD-linked oxidases, C-terminal domain"/>
    <property type="match status" value="1"/>
</dbReference>
<name>F4FZF1_METCR</name>
<dbReference type="InterPro" id="IPR016169">
    <property type="entry name" value="FAD-bd_PCMH_sub2"/>
</dbReference>
<protein>
    <submittedName>
        <fullName evidence="6">FAD linked oxidase domain-containing protein</fullName>
    </submittedName>
</protein>
<dbReference type="InterPro" id="IPR016164">
    <property type="entry name" value="FAD-linked_Oxase-like_C"/>
</dbReference>
<comment type="cofactor">
    <cofactor evidence="1">
        <name>FAD</name>
        <dbReference type="ChEBI" id="CHEBI:57692"/>
    </cofactor>
</comment>
<dbReference type="Pfam" id="PF02913">
    <property type="entry name" value="FAD-oxidase_C"/>
    <property type="match status" value="1"/>
</dbReference>
<keyword evidence="3" id="KW-0274">FAD</keyword>
<dbReference type="PROSITE" id="PS51387">
    <property type="entry name" value="FAD_PCMH"/>
    <property type="match status" value="1"/>
</dbReference>
<dbReference type="Gene3D" id="1.10.45.10">
    <property type="entry name" value="Vanillyl-alcohol Oxidase, Chain A, domain 4"/>
    <property type="match status" value="1"/>
</dbReference>
<evidence type="ECO:0000259" key="5">
    <source>
        <dbReference type="PROSITE" id="PS51387"/>
    </source>
</evidence>
<organism evidence="6 7">
    <name type="scientific">Metallosphaera cuprina (strain Ar-4)</name>
    <dbReference type="NCBI Taxonomy" id="1006006"/>
    <lineage>
        <taxon>Archaea</taxon>
        <taxon>Thermoproteota</taxon>
        <taxon>Thermoprotei</taxon>
        <taxon>Sulfolobales</taxon>
        <taxon>Sulfolobaceae</taxon>
        <taxon>Metallosphaera</taxon>
    </lineage>
</organism>
<dbReference type="PANTHER" id="PTHR42934">
    <property type="entry name" value="GLYCOLATE OXIDASE SUBUNIT GLCD"/>
    <property type="match status" value="1"/>
</dbReference>
<dbReference type="STRING" id="1006006.Mcup_1538"/>